<feature type="signal peptide" evidence="1">
    <location>
        <begin position="1"/>
        <end position="26"/>
    </location>
</feature>
<sequence>MSSSSVSISILAVVAMQLSFIHNVLSLNQTNSYLQHICINSEGTYKQKISYESELKDHIDIMSNMLDYGFVHGVGGAGSKSYYIKVQCRGDASESKCRSCLLTAFSGILRRCPNNRGRIIWYDNCFLYISELYTFQKVDYKHYLYLHNAKDVSGNTKLF</sequence>
<evidence type="ECO:0000259" key="2">
    <source>
        <dbReference type="PROSITE" id="PS51473"/>
    </source>
</evidence>
<protein>
    <submittedName>
        <fullName evidence="3">Gnk2-homologous domain</fullName>
    </submittedName>
</protein>
<gene>
    <name evidence="3" type="ORF">ISN44_As09g015620</name>
</gene>
<feature type="non-terminal residue" evidence="3">
    <location>
        <position position="1"/>
    </location>
</feature>
<name>A0A8T2AJX8_ARASU</name>
<dbReference type="InterPro" id="IPR002902">
    <property type="entry name" value="GNK2"/>
</dbReference>
<keyword evidence="4" id="KW-1185">Reference proteome</keyword>
<keyword evidence="1" id="KW-0732">Signal</keyword>
<dbReference type="CDD" id="cd23509">
    <property type="entry name" value="Gnk2-like"/>
    <property type="match status" value="1"/>
</dbReference>
<proteinExistence type="predicted"/>
<comment type="caution">
    <text evidence="3">The sequence shown here is derived from an EMBL/GenBank/DDBJ whole genome shotgun (WGS) entry which is preliminary data.</text>
</comment>
<dbReference type="PANTHER" id="PTHR32411">
    <property type="entry name" value="CYSTEINE-RICH REPEAT SECRETORY PROTEIN 38-RELATED"/>
    <property type="match status" value="1"/>
</dbReference>
<evidence type="ECO:0000313" key="3">
    <source>
        <dbReference type="EMBL" id="KAG7573254.1"/>
    </source>
</evidence>
<reference evidence="3 4" key="1">
    <citation type="submission" date="2020-12" db="EMBL/GenBank/DDBJ databases">
        <title>Concerted genomic and epigenomic changes stabilize Arabidopsis allopolyploids.</title>
        <authorList>
            <person name="Chen Z."/>
        </authorList>
    </citation>
    <scope>NUCLEOTIDE SEQUENCE [LARGE SCALE GENOMIC DNA]</scope>
    <source>
        <strain evidence="3">As9502</strain>
        <tissue evidence="3">Leaf</tissue>
    </source>
</reference>
<evidence type="ECO:0000313" key="4">
    <source>
        <dbReference type="Proteomes" id="UP000694251"/>
    </source>
</evidence>
<dbReference type="PANTHER" id="PTHR32411:SF54">
    <property type="entry name" value="CYSTEINE-RICH REPEAT SECRETORY PROTEIN 29-RELATED"/>
    <property type="match status" value="1"/>
</dbReference>
<dbReference type="AlphaFoldDB" id="A0A8T2AJX8"/>
<dbReference type="Proteomes" id="UP000694251">
    <property type="component" value="Chromosome 9"/>
</dbReference>
<evidence type="ECO:0000256" key="1">
    <source>
        <dbReference type="SAM" id="SignalP"/>
    </source>
</evidence>
<dbReference type="InterPro" id="IPR050581">
    <property type="entry name" value="CRR_secretory_protein"/>
</dbReference>
<feature type="domain" description="Gnk2-homologous" evidence="2">
    <location>
        <begin position="33"/>
        <end position="134"/>
    </location>
</feature>
<accession>A0A8T2AJX8</accession>
<dbReference type="Pfam" id="PF01657">
    <property type="entry name" value="Stress-antifung"/>
    <property type="match status" value="1"/>
</dbReference>
<organism evidence="3 4">
    <name type="scientific">Arabidopsis suecica</name>
    <name type="common">Swedish thale-cress</name>
    <name type="synonym">Cardaminopsis suecica</name>
    <dbReference type="NCBI Taxonomy" id="45249"/>
    <lineage>
        <taxon>Eukaryota</taxon>
        <taxon>Viridiplantae</taxon>
        <taxon>Streptophyta</taxon>
        <taxon>Embryophyta</taxon>
        <taxon>Tracheophyta</taxon>
        <taxon>Spermatophyta</taxon>
        <taxon>Magnoliopsida</taxon>
        <taxon>eudicotyledons</taxon>
        <taxon>Gunneridae</taxon>
        <taxon>Pentapetalae</taxon>
        <taxon>rosids</taxon>
        <taxon>malvids</taxon>
        <taxon>Brassicales</taxon>
        <taxon>Brassicaceae</taxon>
        <taxon>Camelineae</taxon>
        <taxon>Arabidopsis</taxon>
    </lineage>
</organism>
<feature type="chain" id="PRO_5035901076" evidence="1">
    <location>
        <begin position="27"/>
        <end position="159"/>
    </location>
</feature>
<dbReference type="PROSITE" id="PS51473">
    <property type="entry name" value="GNK2"/>
    <property type="match status" value="1"/>
</dbReference>
<dbReference type="OrthoDB" id="696781at2759"/>
<dbReference type="EMBL" id="JAEFBJ010000009">
    <property type="protein sequence ID" value="KAG7573254.1"/>
    <property type="molecule type" value="Genomic_DNA"/>
</dbReference>